<evidence type="ECO:0000256" key="1">
    <source>
        <dbReference type="ARBA" id="ARBA00022801"/>
    </source>
</evidence>
<evidence type="ECO:0000256" key="2">
    <source>
        <dbReference type="ARBA" id="ARBA00022963"/>
    </source>
</evidence>
<dbReference type="PANTHER" id="PTHR10272:SF0">
    <property type="entry name" value="PLATELET-ACTIVATING FACTOR ACETYLHYDROLASE"/>
    <property type="match status" value="1"/>
</dbReference>
<dbReference type="GO" id="GO:0016042">
    <property type="term" value="P:lipid catabolic process"/>
    <property type="evidence" value="ECO:0007669"/>
    <property type="project" value="UniProtKB-KW"/>
</dbReference>
<dbReference type="PANTHER" id="PTHR10272">
    <property type="entry name" value="PLATELET-ACTIVATING FACTOR ACETYLHYDROLASE"/>
    <property type="match status" value="1"/>
</dbReference>
<comment type="caution">
    <text evidence="4">The sequence shown here is derived from an EMBL/GenBank/DDBJ whole genome shotgun (WGS) entry which is preliminary data.</text>
</comment>
<dbReference type="InterPro" id="IPR017395">
    <property type="entry name" value="Chlorophyllase-like"/>
</dbReference>
<dbReference type="Gene3D" id="3.40.50.1820">
    <property type="entry name" value="alpha/beta hydrolase"/>
    <property type="match status" value="1"/>
</dbReference>
<keyword evidence="3" id="KW-0443">Lipid metabolism</keyword>
<evidence type="ECO:0000256" key="3">
    <source>
        <dbReference type="ARBA" id="ARBA00023098"/>
    </source>
</evidence>
<dbReference type="EMBL" id="BONJ01000002">
    <property type="protein sequence ID" value="GIG12668.1"/>
    <property type="molecule type" value="Genomic_DNA"/>
</dbReference>
<evidence type="ECO:0008006" key="6">
    <source>
        <dbReference type="Google" id="ProtNLM"/>
    </source>
</evidence>
<reference evidence="4" key="1">
    <citation type="submission" date="2021-01" db="EMBL/GenBank/DDBJ databases">
        <title>Whole genome shotgun sequence of Catellatospora methionotrophica NBRC 14553.</title>
        <authorList>
            <person name="Komaki H."/>
            <person name="Tamura T."/>
        </authorList>
    </citation>
    <scope>NUCLEOTIDE SEQUENCE</scope>
    <source>
        <strain evidence="4">NBRC 14553</strain>
    </source>
</reference>
<dbReference type="GO" id="GO:0003847">
    <property type="term" value="F:1-alkyl-2-acetylglycerophosphocholine esterase activity"/>
    <property type="evidence" value="ECO:0007669"/>
    <property type="project" value="TreeGrafter"/>
</dbReference>
<evidence type="ECO:0000313" key="4">
    <source>
        <dbReference type="EMBL" id="GIG12668.1"/>
    </source>
</evidence>
<keyword evidence="2" id="KW-0442">Lipid degradation</keyword>
<accession>A0A8J3L1K1</accession>
<name>A0A8J3L1K1_9ACTN</name>
<proteinExistence type="predicted"/>
<gene>
    <name evidence="4" type="ORF">Cme02nite_10000</name>
</gene>
<organism evidence="4 5">
    <name type="scientific">Catellatospora methionotrophica</name>
    <dbReference type="NCBI Taxonomy" id="121620"/>
    <lineage>
        <taxon>Bacteria</taxon>
        <taxon>Bacillati</taxon>
        <taxon>Actinomycetota</taxon>
        <taxon>Actinomycetes</taxon>
        <taxon>Micromonosporales</taxon>
        <taxon>Micromonosporaceae</taxon>
        <taxon>Catellatospora</taxon>
    </lineage>
</organism>
<keyword evidence="5" id="KW-1185">Reference proteome</keyword>
<dbReference type="SUPFAM" id="SSF53474">
    <property type="entry name" value="alpha/beta-Hydrolases"/>
    <property type="match status" value="1"/>
</dbReference>
<sequence>MGVRTLTFTRGDRKLPTTVWYPATGKAGGSPRKDAPAAAGRFPVVLFSHGLHGLPTYYQQITTRLAAAGFVVAGPAYPFTNHDANPFKQSDMANQPADGSAVLTALLKLDTKAGDRLAGHLDGAHIGVAGHSAGGFTSAGMLAGTRDTRVDAAVVISGGSMGAFKGTRTPVLFVHGDADAVVNYQTGRNAYNGTSWPRAFLTLLGGDHGAFLGPGAKGFDQTMKTTTDFLRWALWGDAAAKGRLSADGNRAGVSKFEAKL</sequence>
<dbReference type="AlphaFoldDB" id="A0A8J3L1K1"/>
<dbReference type="Proteomes" id="UP000660339">
    <property type="component" value="Unassembled WGS sequence"/>
</dbReference>
<evidence type="ECO:0000313" key="5">
    <source>
        <dbReference type="Proteomes" id="UP000660339"/>
    </source>
</evidence>
<dbReference type="Pfam" id="PF07224">
    <property type="entry name" value="Chlorophyllase"/>
    <property type="match status" value="1"/>
</dbReference>
<dbReference type="InterPro" id="IPR029058">
    <property type="entry name" value="AB_hydrolase_fold"/>
</dbReference>
<protein>
    <recommendedName>
        <fullName evidence="6">Alpha/beta hydrolase family protein</fullName>
    </recommendedName>
</protein>
<keyword evidence="1" id="KW-0378">Hydrolase</keyword>